<proteinExistence type="predicted"/>
<sequence>MAKPAVNRDAEASTVEGAAVSSEVDDEVRVSRRDLVSVAAPEAPDSVSVSVSDPDSVSVAVAPDSDSVSVASALSERVALTVVSVAAPETSVSEPVSAESVSIPLVWAVLDPISVMVETKSVSESPSDDVTVTTTLLAVTDKVVDSPASEFSDPLVDVSSAAVPVSVASAF</sequence>
<name>A0A3L6NI20_FUSOX</name>
<comment type="caution">
    <text evidence="2">The sequence shown here is derived from an EMBL/GenBank/DDBJ whole genome shotgun (WGS) entry which is preliminary data.</text>
</comment>
<feature type="compositionally biased region" description="Basic and acidic residues" evidence="1">
    <location>
        <begin position="1"/>
        <end position="11"/>
    </location>
</feature>
<feature type="region of interest" description="Disordered" evidence="1">
    <location>
        <begin position="1"/>
        <end position="26"/>
    </location>
</feature>
<evidence type="ECO:0000256" key="1">
    <source>
        <dbReference type="SAM" id="MobiDB-lite"/>
    </source>
</evidence>
<dbReference type="EMBL" id="MRCU01000005">
    <property type="protein sequence ID" value="RKK17436.1"/>
    <property type="molecule type" value="Genomic_DNA"/>
</dbReference>
<organism evidence="2 3">
    <name type="scientific">Fusarium oxysporum f. sp. cepae</name>
    <dbReference type="NCBI Taxonomy" id="396571"/>
    <lineage>
        <taxon>Eukaryota</taxon>
        <taxon>Fungi</taxon>
        <taxon>Dikarya</taxon>
        <taxon>Ascomycota</taxon>
        <taxon>Pezizomycotina</taxon>
        <taxon>Sordariomycetes</taxon>
        <taxon>Hypocreomycetidae</taxon>
        <taxon>Hypocreales</taxon>
        <taxon>Nectriaceae</taxon>
        <taxon>Fusarium</taxon>
        <taxon>Fusarium oxysporum species complex</taxon>
    </lineage>
</organism>
<protein>
    <submittedName>
        <fullName evidence="2">Uncharacterized protein</fullName>
    </submittedName>
</protein>
<gene>
    <name evidence="2" type="ORF">BFJ65_g7771</name>
</gene>
<dbReference type="Proteomes" id="UP000270866">
    <property type="component" value="Unassembled WGS sequence"/>
</dbReference>
<evidence type="ECO:0000313" key="3">
    <source>
        <dbReference type="Proteomes" id="UP000270866"/>
    </source>
</evidence>
<accession>A0A3L6NI20</accession>
<reference evidence="2 3" key="1">
    <citation type="journal article" date="2018" name="Sci. Rep.">
        <title>Characterisation of pathogen-specific regions and novel effector candidates in Fusarium oxysporum f. sp. cepae.</title>
        <authorList>
            <person name="Armitage A.D."/>
            <person name="Taylor A."/>
            <person name="Sobczyk M.K."/>
            <person name="Baxter L."/>
            <person name="Greenfield B.P."/>
            <person name="Bates H.J."/>
            <person name="Wilson F."/>
            <person name="Jackson A.C."/>
            <person name="Ott S."/>
            <person name="Harrison R.J."/>
            <person name="Clarkson J.P."/>
        </authorList>
    </citation>
    <scope>NUCLEOTIDE SEQUENCE [LARGE SCALE GENOMIC DNA]</scope>
    <source>
        <strain evidence="2 3">FoC_Fus2</strain>
    </source>
</reference>
<dbReference type="AlphaFoldDB" id="A0A3L6NI20"/>
<evidence type="ECO:0000313" key="2">
    <source>
        <dbReference type="EMBL" id="RKK17436.1"/>
    </source>
</evidence>